<evidence type="ECO:0000256" key="7">
    <source>
        <dbReference type="ARBA" id="ARBA00023136"/>
    </source>
</evidence>
<comment type="caution">
    <text evidence="9">The sequence shown here is derived from an EMBL/GenBank/DDBJ whole genome shotgun (WGS) entry which is preliminary data.</text>
</comment>
<dbReference type="PANTHER" id="PTHR36838">
    <property type="entry name" value="AUXIN EFFLUX CARRIER FAMILY PROTEIN"/>
    <property type="match status" value="1"/>
</dbReference>
<dbReference type="InterPro" id="IPR004776">
    <property type="entry name" value="Mem_transp_PIN-like"/>
</dbReference>
<feature type="transmembrane region" description="Helical" evidence="8">
    <location>
        <begin position="67"/>
        <end position="89"/>
    </location>
</feature>
<comment type="subcellular location">
    <subcellularLocation>
        <location evidence="1">Cell membrane</location>
        <topology evidence="1">Multi-pass membrane protein</topology>
    </subcellularLocation>
</comment>
<feature type="transmembrane region" description="Helical" evidence="8">
    <location>
        <begin position="37"/>
        <end position="55"/>
    </location>
</feature>
<comment type="similarity">
    <text evidence="2">Belongs to the auxin efflux carrier (TC 2.A.69) family.</text>
</comment>
<sequence>MDHFLFFIQELFLLYSIALLGYILRKQKVLPTRTEKVLTAIILNVTLPALILFGMDVSFSVENLKQFGWLSFLSAFVLLLSSFIASISVKKIKPPKLQRNALEGIMIFGNQGFLGIAVCLLLFGKEGVLYGTFYNFVYLLIIWSYAIYLFARDSDALKWRNIFLNSGILATLTGFIFMLLPGTLPPGLSSTLEMVGKPTVPLSMLLIGSLLGTLSVREIKHFLQNKWLWLASFYKLILFPLLLIPFTIFSIPFPILAAAILIAGMPSAPTISMYAERYGEDAAFAAAGAALSTLLSCFTIPALYGLLLVISSLS</sequence>
<dbReference type="RefSeq" id="WP_310260121.1">
    <property type="nucleotide sequence ID" value="NZ_JAVDWA010000005.1"/>
</dbReference>
<feature type="transmembrane region" description="Helical" evidence="8">
    <location>
        <begin position="162"/>
        <end position="180"/>
    </location>
</feature>
<evidence type="ECO:0000256" key="2">
    <source>
        <dbReference type="ARBA" id="ARBA00010145"/>
    </source>
</evidence>
<keyword evidence="6 8" id="KW-1133">Transmembrane helix</keyword>
<evidence type="ECO:0000313" key="9">
    <source>
        <dbReference type="EMBL" id="MDR7073958.1"/>
    </source>
</evidence>
<evidence type="ECO:0000313" key="10">
    <source>
        <dbReference type="Proteomes" id="UP001258181"/>
    </source>
</evidence>
<evidence type="ECO:0000256" key="6">
    <source>
        <dbReference type="ARBA" id="ARBA00022989"/>
    </source>
</evidence>
<feature type="transmembrane region" description="Helical" evidence="8">
    <location>
        <begin position="283"/>
        <end position="310"/>
    </location>
</feature>
<evidence type="ECO:0000256" key="1">
    <source>
        <dbReference type="ARBA" id="ARBA00004651"/>
    </source>
</evidence>
<feature type="transmembrane region" description="Helical" evidence="8">
    <location>
        <begin position="200"/>
        <end position="216"/>
    </location>
</feature>
<evidence type="ECO:0000256" key="5">
    <source>
        <dbReference type="ARBA" id="ARBA00022692"/>
    </source>
</evidence>
<feature type="transmembrane region" description="Helical" evidence="8">
    <location>
        <begin position="101"/>
        <end position="123"/>
    </location>
</feature>
<dbReference type="Proteomes" id="UP001258181">
    <property type="component" value="Unassembled WGS sequence"/>
</dbReference>
<keyword evidence="4" id="KW-1003">Cell membrane</keyword>
<organism evidence="9 10">
    <name type="scientific">Fictibacillus barbaricus</name>
    <dbReference type="NCBI Taxonomy" id="182136"/>
    <lineage>
        <taxon>Bacteria</taxon>
        <taxon>Bacillati</taxon>
        <taxon>Bacillota</taxon>
        <taxon>Bacilli</taxon>
        <taxon>Bacillales</taxon>
        <taxon>Fictibacillaceae</taxon>
        <taxon>Fictibacillus</taxon>
    </lineage>
</organism>
<proteinExistence type="inferred from homology"/>
<feature type="transmembrane region" description="Helical" evidence="8">
    <location>
        <begin position="6"/>
        <end position="25"/>
    </location>
</feature>
<evidence type="ECO:0000256" key="4">
    <source>
        <dbReference type="ARBA" id="ARBA00022475"/>
    </source>
</evidence>
<feature type="transmembrane region" description="Helical" evidence="8">
    <location>
        <begin position="129"/>
        <end position="150"/>
    </location>
</feature>
<name>A0ABU1U3A8_9BACL</name>
<dbReference type="EMBL" id="JAVDWA010000005">
    <property type="protein sequence ID" value="MDR7073958.1"/>
    <property type="molecule type" value="Genomic_DNA"/>
</dbReference>
<dbReference type="PANTHER" id="PTHR36838:SF1">
    <property type="entry name" value="SLR1864 PROTEIN"/>
    <property type="match status" value="1"/>
</dbReference>
<protein>
    <submittedName>
        <fullName evidence="9">Permease</fullName>
    </submittedName>
</protein>
<keyword evidence="5 8" id="KW-0812">Transmembrane</keyword>
<dbReference type="InterPro" id="IPR038770">
    <property type="entry name" value="Na+/solute_symporter_sf"/>
</dbReference>
<dbReference type="Pfam" id="PF03547">
    <property type="entry name" value="Mem_trans"/>
    <property type="match status" value="2"/>
</dbReference>
<gene>
    <name evidence="9" type="ORF">J2X07_002948</name>
</gene>
<evidence type="ECO:0000256" key="8">
    <source>
        <dbReference type="SAM" id="Phobius"/>
    </source>
</evidence>
<accession>A0ABU1U3A8</accession>
<feature type="transmembrane region" description="Helical" evidence="8">
    <location>
        <begin position="237"/>
        <end position="263"/>
    </location>
</feature>
<dbReference type="Gene3D" id="1.20.1530.20">
    <property type="match status" value="1"/>
</dbReference>
<keyword evidence="10" id="KW-1185">Reference proteome</keyword>
<keyword evidence="7 8" id="KW-0472">Membrane</keyword>
<reference evidence="9 10" key="1">
    <citation type="submission" date="2023-07" db="EMBL/GenBank/DDBJ databases">
        <title>Sorghum-associated microbial communities from plants grown in Nebraska, USA.</title>
        <authorList>
            <person name="Schachtman D."/>
        </authorList>
    </citation>
    <scope>NUCLEOTIDE SEQUENCE [LARGE SCALE GENOMIC DNA]</scope>
    <source>
        <strain evidence="9 10">BE211</strain>
    </source>
</reference>
<evidence type="ECO:0000256" key="3">
    <source>
        <dbReference type="ARBA" id="ARBA00022448"/>
    </source>
</evidence>
<keyword evidence="3" id="KW-0813">Transport</keyword>